<gene>
    <name evidence="7" type="ORF">NBM05_09095</name>
</gene>
<evidence type="ECO:0000313" key="7">
    <source>
        <dbReference type="EMBL" id="MCP3426156.1"/>
    </source>
</evidence>
<dbReference type="AlphaFoldDB" id="A0A9X2HB99"/>
<proteinExistence type="predicted"/>
<keyword evidence="2" id="KW-0805">Transcription regulation</keyword>
<evidence type="ECO:0000256" key="4">
    <source>
        <dbReference type="ARBA" id="ARBA00023163"/>
    </source>
</evidence>
<evidence type="ECO:0000313" key="8">
    <source>
        <dbReference type="Proteomes" id="UP001139502"/>
    </source>
</evidence>
<dbReference type="PROSITE" id="PS50977">
    <property type="entry name" value="HTH_TETR_2"/>
    <property type="match status" value="1"/>
</dbReference>
<evidence type="ECO:0000256" key="5">
    <source>
        <dbReference type="PROSITE-ProRule" id="PRU00335"/>
    </source>
</evidence>
<dbReference type="InterPro" id="IPR039538">
    <property type="entry name" value="BetI_C"/>
</dbReference>
<dbReference type="InterPro" id="IPR036271">
    <property type="entry name" value="Tet_transcr_reg_TetR-rel_C_sf"/>
</dbReference>
<feature type="domain" description="HTH tetR-type" evidence="6">
    <location>
        <begin position="10"/>
        <end position="70"/>
    </location>
</feature>
<dbReference type="Pfam" id="PF00440">
    <property type="entry name" value="TetR_N"/>
    <property type="match status" value="1"/>
</dbReference>
<dbReference type="SUPFAM" id="SSF48498">
    <property type="entry name" value="Tetracyclin repressor-like, C-terminal domain"/>
    <property type="match status" value="1"/>
</dbReference>
<evidence type="ECO:0000256" key="2">
    <source>
        <dbReference type="ARBA" id="ARBA00023015"/>
    </source>
</evidence>
<dbReference type="SUPFAM" id="SSF46689">
    <property type="entry name" value="Homeodomain-like"/>
    <property type="match status" value="1"/>
</dbReference>
<dbReference type="PRINTS" id="PR00455">
    <property type="entry name" value="HTHTETR"/>
</dbReference>
<dbReference type="PANTHER" id="PTHR30055:SF234">
    <property type="entry name" value="HTH-TYPE TRANSCRIPTIONAL REGULATOR BETI"/>
    <property type="match status" value="1"/>
</dbReference>
<dbReference type="RefSeq" id="WP_254166686.1">
    <property type="nucleotide sequence ID" value="NZ_JANAFB010000019.1"/>
</dbReference>
<comment type="caution">
    <text evidence="7">The sequence shown here is derived from an EMBL/GenBank/DDBJ whole genome shotgun (WGS) entry which is preliminary data.</text>
</comment>
<keyword evidence="8" id="KW-1185">Reference proteome</keyword>
<protein>
    <submittedName>
        <fullName evidence="7">TetR/AcrR family transcriptional regulator</fullName>
    </submittedName>
</protein>
<dbReference type="InterPro" id="IPR023772">
    <property type="entry name" value="DNA-bd_HTH_TetR-type_CS"/>
</dbReference>
<dbReference type="Gene3D" id="1.10.357.10">
    <property type="entry name" value="Tetracycline Repressor, domain 2"/>
    <property type="match status" value="1"/>
</dbReference>
<dbReference type="GO" id="GO:0003700">
    <property type="term" value="F:DNA-binding transcription factor activity"/>
    <property type="evidence" value="ECO:0007669"/>
    <property type="project" value="TreeGrafter"/>
</dbReference>
<dbReference type="GO" id="GO:0000976">
    <property type="term" value="F:transcription cis-regulatory region binding"/>
    <property type="evidence" value="ECO:0007669"/>
    <property type="project" value="TreeGrafter"/>
</dbReference>
<evidence type="ECO:0000259" key="6">
    <source>
        <dbReference type="PROSITE" id="PS50977"/>
    </source>
</evidence>
<feature type="DNA-binding region" description="H-T-H motif" evidence="5">
    <location>
        <begin position="33"/>
        <end position="52"/>
    </location>
</feature>
<reference evidence="7" key="1">
    <citation type="submission" date="2022-06" db="EMBL/GenBank/DDBJ databases">
        <title>Rothia sp. isolated from sandalwood seedling.</title>
        <authorList>
            <person name="Tuikhar N."/>
            <person name="Kirdat K."/>
            <person name="Thorat V."/>
            <person name="Swetha P."/>
            <person name="Padma S."/>
            <person name="Sundararaj R."/>
            <person name="Yadav A."/>
        </authorList>
    </citation>
    <scope>NUCLEOTIDE SEQUENCE</scope>
    <source>
        <strain evidence="7">AR01</strain>
    </source>
</reference>
<organism evidence="7 8">
    <name type="scientific">Rothia santali</name>
    <dbReference type="NCBI Taxonomy" id="2949643"/>
    <lineage>
        <taxon>Bacteria</taxon>
        <taxon>Bacillati</taxon>
        <taxon>Actinomycetota</taxon>
        <taxon>Actinomycetes</taxon>
        <taxon>Micrococcales</taxon>
        <taxon>Micrococcaceae</taxon>
        <taxon>Rothia</taxon>
    </lineage>
</organism>
<evidence type="ECO:0000256" key="3">
    <source>
        <dbReference type="ARBA" id="ARBA00023125"/>
    </source>
</evidence>
<dbReference type="InterPro" id="IPR009057">
    <property type="entry name" value="Homeodomain-like_sf"/>
</dbReference>
<sequence length="212" mass="22806">MPRLSEETKSARRRQIMDAARACFERRGFSGTSMADIIEESGLSAGSIYSHFGSKDEILRQTAEGIVGAAERALAESGVLEGLVIAPRGMARLVAKRLLSPRLVRMFLQFWAEAPLNPELAALVRGNLDRALSLLSRALLPWAAAQAEPGEEAERLARSAASAVMATLHGYFVRLTVDPALDAEALFRDVTRFLPGGGPDEGPDVVPSPARP</sequence>
<keyword evidence="1" id="KW-0678">Repressor</keyword>
<dbReference type="Proteomes" id="UP001139502">
    <property type="component" value="Unassembled WGS sequence"/>
</dbReference>
<keyword evidence="3 5" id="KW-0238">DNA-binding</keyword>
<dbReference type="PROSITE" id="PS01081">
    <property type="entry name" value="HTH_TETR_1"/>
    <property type="match status" value="1"/>
</dbReference>
<accession>A0A9X2HB99</accession>
<name>A0A9X2HB99_9MICC</name>
<dbReference type="Pfam" id="PF13977">
    <property type="entry name" value="TetR_C_6"/>
    <property type="match status" value="1"/>
</dbReference>
<dbReference type="EMBL" id="JANAFB010000019">
    <property type="protein sequence ID" value="MCP3426156.1"/>
    <property type="molecule type" value="Genomic_DNA"/>
</dbReference>
<dbReference type="PANTHER" id="PTHR30055">
    <property type="entry name" value="HTH-TYPE TRANSCRIPTIONAL REGULATOR RUTR"/>
    <property type="match status" value="1"/>
</dbReference>
<evidence type="ECO:0000256" key="1">
    <source>
        <dbReference type="ARBA" id="ARBA00022491"/>
    </source>
</evidence>
<dbReference type="InterPro" id="IPR001647">
    <property type="entry name" value="HTH_TetR"/>
</dbReference>
<dbReference type="InterPro" id="IPR050109">
    <property type="entry name" value="HTH-type_TetR-like_transc_reg"/>
</dbReference>
<keyword evidence="4" id="KW-0804">Transcription</keyword>